<dbReference type="SUPFAM" id="SSF52047">
    <property type="entry name" value="RNI-like"/>
    <property type="match status" value="1"/>
</dbReference>
<evidence type="ECO:0008006" key="4">
    <source>
        <dbReference type="Google" id="ProtNLM"/>
    </source>
</evidence>
<evidence type="ECO:0000256" key="1">
    <source>
        <dbReference type="SAM" id="MobiDB-lite"/>
    </source>
</evidence>
<organism evidence="2 3">
    <name type="scientific">Agaricus bisporus var. burnettii</name>
    <dbReference type="NCBI Taxonomy" id="192524"/>
    <lineage>
        <taxon>Eukaryota</taxon>
        <taxon>Fungi</taxon>
        <taxon>Dikarya</taxon>
        <taxon>Basidiomycota</taxon>
        <taxon>Agaricomycotina</taxon>
        <taxon>Agaricomycetes</taxon>
        <taxon>Agaricomycetidae</taxon>
        <taxon>Agaricales</taxon>
        <taxon>Agaricineae</taxon>
        <taxon>Agaricaceae</taxon>
        <taxon>Agaricus</taxon>
    </lineage>
</organism>
<sequence length="412" mass="47022">MLPRSNHEYPLRPCKSTSRRRPITHGVTPTLPVEVVLEIIDHVKEDHDFSSLYAYSLVSLDWLRAMRSTLFTEMTVTFSALSQFICLLASPCCSLTHHVRELCICQTVPAWYVESISGDKSFNGYAGRISNIMQPLPNVTRLILQDFDFPSLCRQFYHETYAGFGQIETLVLRDGMCEALPFALEEVLSSFPRVRTLECDVLSLLDAKTYLFSRGLALQHPSAQYLPELTELSFMGSQVDLVTLITRCVSLQNIKILNYDWRSDLPEEEAEAVFTTLRLIGPTLQCLSFTGCMDGSMNWQNGGWDFKHNTSLHTLSLQIDTSDQMCELGRLMDTMIISPLRTLVINIFSDDPYSTVGEMLLDGQRLTQALEYRDDVYGGLKRLICNVRIREFKNEEETITSLRHMLDPGRRR</sequence>
<reference evidence="2 3" key="1">
    <citation type="journal article" name="Sci. Rep.">
        <title>Telomere-to-telomere assembled and centromere annotated genomes of the two main subspecies of the button mushroom Agaricus bisporus reveal especially polymorphic chromosome ends.</title>
        <authorList>
            <person name="Sonnenberg A.S.M."/>
            <person name="Sedaghat-Telgerd N."/>
            <person name="Lavrijssen B."/>
            <person name="Ohm R.A."/>
            <person name="Hendrickx P.M."/>
            <person name="Scholtmeijer K."/>
            <person name="Baars J.J.P."/>
            <person name="van Peer A."/>
        </authorList>
    </citation>
    <scope>NUCLEOTIDE SEQUENCE [LARGE SCALE GENOMIC DNA]</scope>
    <source>
        <strain evidence="2 3">H119_p4</strain>
    </source>
</reference>
<comment type="caution">
    <text evidence="2">The sequence shown here is derived from an EMBL/GenBank/DDBJ whole genome shotgun (WGS) entry which is preliminary data.</text>
</comment>
<protein>
    <recommendedName>
        <fullName evidence="4">F-box domain-containing protein</fullName>
    </recommendedName>
</protein>
<evidence type="ECO:0000313" key="2">
    <source>
        <dbReference type="EMBL" id="KAF7761213.1"/>
    </source>
</evidence>
<gene>
    <name evidence="2" type="ORF">Agabi119p4_10622</name>
</gene>
<dbReference type="EMBL" id="JABXXO010000014">
    <property type="protein sequence ID" value="KAF7761213.1"/>
    <property type="molecule type" value="Genomic_DNA"/>
</dbReference>
<feature type="compositionally biased region" description="Basic and acidic residues" evidence="1">
    <location>
        <begin position="1"/>
        <end position="10"/>
    </location>
</feature>
<name>A0A8H7EWF2_AGABI</name>
<dbReference type="AlphaFoldDB" id="A0A8H7EWF2"/>
<proteinExistence type="predicted"/>
<dbReference type="Gene3D" id="3.80.10.10">
    <property type="entry name" value="Ribonuclease Inhibitor"/>
    <property type="match status" value="1"/>
</dbReference>
<feature type="region of interest" description="Disordered" evidence="1">
    <location>
        <begin position="1"/>
        <end position="21"/>
    </location>
</feature>
<dbReference type="Proteomes" id="UP000629468">
    <property type="component" value="Unassembled WGS sequence"/>
</dbReference>
<evidence type="ECO:0000313" key="3">
    <source>
        <dbReference type="Proteomes" id="UP000629468"/>
    </source>
</evidence>
<dbReference type="InterPro" id="IPR032675">
    <property type="entry name" value="LRR_dom_sf"/>
</dbReference>
<accession>A0A8H7EWF2</accession>